<evidence type="ECO:0000313" key="4">
    <source>
        <dbReference type="Proteomes" id="UP000518887"/>
    </source>
</evidence>
<dbReference type="AlphaFoldDB" id="A0A7W8LN69"/>
<proteinExistence type="predicted"/>
<feature type="region of interest" description="Disordered" evidence="1">
    <location>
        <begin position="229"/>
        <end position="300"/>
    </location>
</feature>
<reference evidence="3 4" key="1">
    <citation type="submission" date="2020-08" db="EMBL/GenBank/DDBJ databases">
        <title>Genomic Encyclopedia of Type Strains, Phase IV (KMG-IV): sequencing the most valuable type-strain genomes for metagenomic binning, comparative biology and taxonomic classification.</title>
        <authorList>
            <person name="Goeker M."/>
        </authorList>
    </citation>
    <scope>NUCLEOTIDE SEQUENCE [LARGE SCALE GENOMIC DNA]</scope>
    <source>
        <strain evidence="3 4">DSM 103462</strain>
    </source>
</reference>
<dbReference type="Pfam" id="PF05262">
    <property type="entry name" value="Borrelia_P83"/>
    <property type="match status" value="1"/>
</dbReference>
<gene>
    <name evidence="3" type="ORF">HNP76_002469</name>
</gene>
<dbReference type="InterPro" id="IPR007926">
    <property type="entry name" value="Borrelia_P83"/>
</dbReference>
<evidence type="ECO:0008006" key="5">
    <source>
        <dbReference type="Google" id="ProtNLM"/>
    </source>
</evidence>
<feature type="signal peptide" evidence="2">
    <location>
        <begin position="1"/>
        <end position="19"/>
    </location>
</feature>
<comment type="caution">
    <text evidence="3">The sequence shown here is derived from an EMBL/GenBank/DDBJ whole genome shotgun (WGS) entry which is preliminary data.</text>
</comment>
<dbReference type="RefSeq" id="WP_184660954.1">
    <property type="nucleotide sequence ID" value="NZ_JACHFQ010000008.1"/>
</dbReference>
<dbReference type="Proteomes" id="UP000518887">
    <property type="component" value="Unassembled WGS sequence"/>
</dbReference>
<accession>A0A7W8LN69</accession>
<evidence type="ECO:0000313" key="3">
    <source>
        <dbReference type="EMBL" id="MBB5227073.1"/>
    </source>
</evidence>
<name>A0A7W8LN69_9SPIR</name>
<keyword evidence="4" id="KW-1185">Reference proteome</keyword>
<feature type="chain" id="PRO_5031573667" description="P83100 family protein" evidence="2">
    <location>
        <begin position="20"/>
        <end position="464"/>
    </location>
</feature>
<evidence type="ECO:0000256" key="2">
    <source>
        <dbReference type="SAM" id="SignalP"/>
    </source>
</evidence>
<dbReference type="EMBL" id="JACHFQ010000008">
    <property type="protein sequence ID" value="MBB5227073.1"/>
    <property type="molecule type" value="Genomic_DNA"/>
</dbReference>
<evidence type="ECO:0000256" key="1">
    <source>
        <dbReference type="SAM" id="MobiDB-lite"/>
    </source>
</evidence>
<sequence length="464" mass="50800">MKKLLASVGFLLLSFSLFAVDVNKGELESAQTDSIMFENYGGPHAVIETADAIMGIGSNLGRQVAADVENPLSVEPYSKYSLYHVVGGEGEKGLDADILFLNQTAGVDHINNLRRIVTGFLMAAYGYSREDSETLAVFITVYNAVYRGQLSAFSSKYKAAVLTYLTEDSVGLSTNWEEWAGKTQIVIPLGALAEGTASVETSEISDDKVIEALRSEEDKNVEVREKMADIKEKEAGDASEKAKTAQKEAAQEKKEGKKAEAAESAKESEKQQKIADRKNDEVKSEREQIEKDKAEVKKEKAGESQKYLTSLFIVDEKHKLYSLMTVNPQTGEIVKKSSIKQIREKTIYPVAEGFVAVCGVDDGHSAVKLCLVDSETLEIKKQSDETLSDDSSLLQAGDAYYVIIVENGKNYLAAFDKNLTLKKKSDVAINGASPLNFYSEGILVTDEKGKPVLLALPNLNSVWQ</sequence>
<keyword evidence="2" id="KW-0732">Signal</keyword>
<protein>
    <recommendedName>
        <fullName evidence="5">P83100 family protein</fullName>
    </recommendedName>
</protein>
<organism evidence="3 4">
    <name type="scientific">Treponema ruminis</name>
    <dbReference type="NCBI Taxonomy" id="744515"/>
    <lineage>
        <taxon>Bacteria</taxon>
        <taxon>Pseudomonadati</taxon>
        <taxon>Spirochaetota</taxon>
        <taxon>Spirochaetia</taxon>
        <taxon>Spirochaetales</taxon>
        <taxon>Treponemataceae</taxon>
        <taxon>Treponema</taxon>
    </lineage>
</organism>